<dbReference type="Proteomes" id="UP000199516">
    <property type="component" value="Unassembled WGS sequence"/>
</dbReference>
<organism evidence="4 5">
    <name type="scientific">Alteribacillus iranensis</name>
    <dbReference type="NCBI Taxonomy" id="930128"/>
    <lineage>
        <taxon>Bacteria</taxon>
        <taxon>Bacillati</taxon>
        <taxon>Bacillota</taxon>
        <taxon>Bacilli</taxon>
        <taxon>Bacillales</taxon>
        <taxon>Bacillaceae</taxon>
        <taxon>Alteribacillus</taxon>
    </lineage>
</organism>
<reference evidence="4 5" key="1">
    <citation type="submission" date="2016-10" db="EMBL/GenBank/DDBJ databases">
        <authorList>
            <person name="de Groot N.N."/>
        </authorList>
    </citation>
    <scope>NUCLEOTIDE SEQUENCE [LARGE SCALE GENOMIC DNA]</scope>
    <source>
        <strain evidence="4 5">DSM 23995</strain>
    </source>
</reference>
<keyword evidence="4" id="KW-0167">Capsid protein</keyword>
<name>A0A1I2EBX9_9BACI</name>
<dbReference type="RefSeq" id="WP_091662418.1">
    <property type="nucleotide sequence ID" value="NZ_FONT01000005.1"/>
</dbReference>
<dbReference type="EMBL" id="FONT01000005">
    <property type="protein sequence ID" value="SFE90229.1"/>
    <property type="molecule type" value="Genomic_DNA"/>
</dbReference>
<evidence type="ECO:0000256" key="1">
    <source>
        <dbReference type="ARBA" id="ARBA00022969"/>
    </source>
</evidence>
<proteinExistence type="inferred from homology"/>
<evidence type="ECO:0000313" key="4">
    <source>
        <dbReference type="EMBL" id="SFE90229.1"/>
    </source>
</evidence>
<keyword evidence="1" id="KW-0749">Sporulation</keyword>
<dbReference type="AlphaFoldDB" id="A0A1I2EBX9"/>
<protein>
    <submittedName>
        <fullName evidence="4">Similar to spore coat protein</fullName>
    </submittedName>
</protein>
<dbReference type="Pfam" id="PF07875">
    <property type="entry name" value="Coat_F"/>
    <property type="match status" value="1"/>
</dbReference>
<keyword evidence="5" id="KW-1185">Reference proteome</keyword>
<accession>A0A1I2EBX9</accession>
<dbReference type="STRING" id="930128.SAMN05192532_105255"/>
<dbReference type="Gene3D" id="1.20.1260.10">
    <property type="match status" value="1"/>
</dbReference>
<comment type="subcellular location">
    <subcellularLocation>
        <location evidence="2">Spore coat</location>
    </subcellularLocation>
</comment>
<comment type="similarity">
    <text evidence="3">Belongs to the CotF family.</text>
</comment>
<dbReference type="OrthoDB" id="1930261at2"/>
<dbReference type="InterPro" id="IPR012851">
    <property type="entry name" value="Spore_coat_CotF-like"/>
</dbReference>
<keyword evidence="4" id="KW-0946">Virion</keyword>
<evidence type="ECO:0000313" key="5">
    <source>
        <dbReference type="Proteomes" id="UP000199516"/>
    </source>
</evidence>
<sequence length="101" mass="11362">MAGILDKINNKELINDEVIATDLLVSAKAAVRNYSVAITETASPEIHKIIKRQLNDAIDLNHKVATYMIENELYHAYDVKEQVDHDLKKAETALKMPTDSQ</sequence>
<evidence type="ECO:0000256" key="3">
    <source>
        <dbReference type="ARBA" id="ARBA00024344"/>
    </source>
</evidence>
<dbReference type="GO" id="GO:0030435">
    <property type="term" value="P:sporulation resulting in formation of a cellular spore"/>
    <property type="evidence" value="ECO:0007669"/>
    <property type="project" value="UniProtKB-KW"/>
</dbReference>
<dbReference type="PANTHER" id="PTHR39183:SF1">
    <property type="entry name" value="SPORE COAT PROTEIN F-LIKE PROTEIN YHCQ"/>
    <property type="match status" value="1"/>
</dbReference>
<evidence type="ECO:0000256" key="2">
    <source>
        <dbReference type="ARBA" id="ARBA00024325"/>
    </source>
</evidence>
<dbReference type="PANTHER" id="PTHR39183">
    <property type="entry name" value="SPORE COAT PROTEIN F-LIKE PROTEIN YHCQ"/>
    <property type="match status" value="1"/>
</dbReference>
<dbReference type="InterPro" id="IPR012347">
    <property type="entry name" value="Ferritin-like"/>
</dbReference>
<gene>
    <name evidence="4" type="ORF">SAMN05192532_105255</name>
</gene>